<dbReference type="PROSITE" id="PS00022">
    <property type="entry name" value="EGF_1"/>
    <property type="match status" value="1"/>
</dbReference>
<keyword evidence="5" id="KW-1185">Reference proteome</keyword>
<reference evidence="4" key="1">
    <citation type="submission" date="2022-11" db="EMBL/GenBank/DDBJ databases">
        <title>Centuries of genome instability and evolution in soft-shell clam transmissible cancer (bioRxiv).</title>
        <authorList>
            <person name="Hart S.F.M."/>
            <person name="Yonemitsu M.A."/>
            <person name="Giersch R.M."/>
            <person name="Beal B.F."/>
            <person name="Arriagada G."/>
            <person name="Davis B.W."/>
            <person name="Ostrander E.A."/>
            <person name="Goff S.P."/>
            <person name="Metzger M.J."/>
        </authorList>
    </citation>
    <scope>NUCLEOTIDE SEQUENCE</scope>
    <source>
        <strain evidence="4">MELC-2E11</strain>
        <tissue evidence="4">Siphon/mantle</tissue>
    </source>
</reference>
<dbReference type="Gene3D" id="2.10.25.10">
    <property type="entry name" value="Laminin"/>
    <property type="match status" value="1"/>
</dbReference>
<dbReference type="PROSITE" id="PS50026">
    <property type="entry name" value="EGF_3"/>
    <property type="match status" value="2"/>
</dbReference>
<evidence type="ECO:0000256" key="1">
    <source>
        <dbReference type="ARBA" id="ARBA00023157"/>
    </source>
</evidence>
<accession>A0ABY7EF69</accession>
<dbReference type="Proteomes" id="UP001164746">
    <property type="component" value="Chromosome 6"/>
</dbReference>
<evidence type="ECO:0000256" key="2">
    <source>
        <dbReference type="PROSITE-ProRule" id="PRU00076"/>
    </source>
</evidence>
<proteinExistence type="predicted"/>
<feature type="domain" description="EGF-like" evidence="3">
    <location>
        <begin position="136"/>
        <end position="171"/>
    </location>
</feature>
<feature type="disulfide bond" evidence="2">
    <location>
        <begin position="2"/>
        <end position="11"/>
    </location>
</feature>
<sequence length="206" mass="23340">MCLDGYTGTYCQTGEYLVNVALCVDEVNGCVYVPVWLYRTYCQTGEYHVTRSIVCGLGTYCHTGENLVTRVNVCGRGKWLRVYMSGRLYRDLLPNRLMAVCMCLDGYKGTYCQTGEYLVTRVNVCERGKWLRVYISGWLHRDLLPNRALCVDEVNGYVCMCLDGYTGTYCQTGEYLVTRGIVRGPGTYCQTGEYHVTRSIVCGLDK</sequence>
<dbReference type="PROSITE" id="PS00010">
    <property type="entry name" value="ASX_HYDROXYL"/>
    <property type="match status" value="1"/>
</dbReference>
<evidence type="ECO:0000259" key="3">
    <source>
        <dbReference type="PROSITE" id="PS50026"/>
    </source>
</evidence>
<feature type="disulfide bond" evidence="2">
    <location>
        <begin position="161"/>
        <end position="170"/>
    </location>
</feature>
<evidence type="ECO:0000313" key="5">
    <source>
        <dbReference type="Proteomes" id="UP001164746"/>
    </source>
</evidence>
<dbReference type="InterPro" id="IPR000742">
    <property type="entry name" value="EGF"/>
</dbReference>
<dbReference type="CDD" id="cd00054">
    <property type="entry name" value="EGF_CA"/>
    <property type="match status" value="1"/>
</dbReference>
<keyword evidence="1 2" id="KW-1015">Disulfide bond</keyword>
<keyword evidence="2" id="KW-0245">EGF-like domain</keyword>
<organism evidence="4 5">
    <name type="scientific">Mya arenaria</name>
    <name type="common">Soft-shell clam</name>
    <dbReference type="NCBI Taxonomy" id="6604"/>
    <lineage>
        <taxon>Eukaryota</taxon>
        <taxon>Metazoa</taxon>
        <taxon>Spiralia</taxon>
        <taxon>Lophotrochozoa</taxon>
        <taxon>Mollusca</taxon>
        <taxon>Bivalvia</taxon>
        <taxon>Autobranchia</taxon>
        <taxon>Heteroconchia</taxon>
        <taxon>Euheterodonta</taxon>
        <taxon>Imparidentia</taxon>
        <taxon>Neoheterodontei</taxon>
        <taxon>Myida</taxon>
        <taxon>Myoidea</taxon>
        <taxon>Myidae</taxon>
        <taxon>Mya</taxon>
    </lineage>
</organism>
<feature type="domain" description="EGF-like" evidence="3">
    <location>
        <begin position="1"/>
        <end position="12"/>
    </location>
</feature>
<protein>
    <recommendedName>
        <fullName evidence="3">EGF-like domain-containing protein</fullName>
    </recommendedName>
</protein>
<dbReference type="EMBL" id="CP111017">
    <property type="protein sequence ID" value="WAR08662.1"/>
    <property type="molecule type" value="Genomic_DNA"/>
</dbReference>
<dbReference type="PROSITE" id="PS01186">
    <property type="entry name" value="EGF_2"/>
    <property type="match status" value="1"/>
</dbReference>
<dbReference type="InterPro" id="IPR000152">
    <property type="entry name" value="EGF-type_Asp/Asn_hydroxyl_site"/>
</dbReference>
<comment type="caution">
    <text evidence="2">Lacks conserved residue(s) required for the propagation of feature annotation.</text>
</comment>
<dbReference type="SUPFAM" id="SSF57196">
    <property type="entry name" value="EGF/Laminin"/>
    <property type="match status" value="1"/>
</dbReference>
<gene>
    <name evidence="4" type="ORF">MAR_018620</name>
</gene>
<evidence type="ECO:0000313" key="4">
    <source>
        <dbReference type="EMBL" id="WAR08662.1"/>
    </source>
</evidence>
<name>A0ABY7EF69_MYAAR</name>